<dbReference type="PANTHER" id="PTHR23292:SF6">
    <property type="entry name" value="FI16602P1-RELATED"/>
    <property type="match status" value="1"/>
</dbReference>
<keyword evidence="7 9" id="KW-0472">Membrane</keyword>
<feature type="transmembrane region" description="Helical" evidence="9">
    <location>
        <begin position="87"/>
        <end position="109"/>
    </location>
</feature>
<keyword evidence="9" id="KW-0812">Transmembrane</keyword>
<dbReference type="GO" id="GO:0031902">
    <property type="term" value="C:late endosome membrane"/>
    <property type="evidence" value="ECO:0007669"/>
    <property type="project" value="UniProtKB-SubCell"/>
</dbReference>
<reference evidence="12" key="1">
    <citation type="submission" date="2022-11" db="UniProtKB">
        <authorList>
            <consortium name="WormBaseParasite"/>
        </authorList>
    </citation>
    <scope>IDENTIFICATION</scope>
</reference>
<feature type="compositionally biased region" description="Polar residues" evidence="8">
    <location>
        <begin position="1"/>
        <end position="18"/>
    </location>
</feature>
<dbReference type="Pfam" id="PF10601">
    <property type="entry name" value="zf-LITAF-like"/>
    <property type="match status" value="1"/>
</dbReference>
<keyword evidence="9" id="KW-1133">Transmembrane helix</keyword>
<proteinExistence type="inferred from homology"/>
<keyword evidence="11" id="KW-1185">Reference proteome</keyword>
<protein>
    <submittedName>
        <fullName evidence="12">LITAF domain-containing protein</fullName>
    </submittedName>
</protein>
<dbReference type="GO" id="GO:0005765">
    <property type="term" value="C:lysosomal membrane"/>
    <property type="evidence" value="ECO:0007669"/>
    <property type="project" value="UniProtKB-SubCell"/>
</dbReference>
<feature type="region of interest" description="Disordered" evidence="8">
    <location>
        <begin position="1"/>
        <end position="47"/>
    </location>
</feature>
<comment type="subcellular location">
    <subcellularLocation>
        <location evidence="2">Endosome membrane</location>
        <topology evidence="2">Peripheral membrane protein</topology>
    </subcellularLocation>
    <subcellularLocation>
        <location evidence="1">Late endosome membrane</location>
    </subcellularLocation>
    <subcellularLocation>
        <location evidence="3">Lysosome membrane</location>
        <topology evidence="3">Peripheral membrane protein</topology>
        <orientation evidence="3">Cytoplasmic side</orientation>
    </subcellularLocation>
</comment>
<accession>A0A914R025</accession>
<keyword evidence="6" id="KW-0862">Zinc</keyword>
<evidence type="ECO:0000313" key="12">
    <source>
        <dbReference type="WBParaSite" id="PDA_v2.g9554.t1"/>
    </source>
</evidence>
<evidence type="ECO:0000256" key="1">
    <source>
        <dbReference type="ARBA" id="ARBA00004414"/>
    </source>
</evidence>
<name>A0A914R025_9BILA</name>
<dbReference type="SMART" id="SM00714">
    <property type="entry name" value="LITAF"/>
    <property type="match status" value="1"/>
</dbReference>
<dbReference type="PROSITE" id="PS51837">
    <property type="entry name" value="LITAF"/>
    <property type="match status" value="1"/>
</dbReference>
<dbReference type="InterPro" id="IPR006629">
    <property type="entry name" value="LITAF"/>
</dbReference>
<evidence type="ECO:0000256" key="4">
    <source>
        <dbReference type="ARBA" id="ARBA00005975"/>
    </source>
</evidence>
<dbReference type="Proteomes" id="UP000887578">
    <property type="component" value="Unplaced"/>
</dbReference>
<comment type="similarity">
    <text evidence="4">Belongs to the CDIP1/LITAF family.</text>
</comment>
<sequence length="134" mass="14999">MGQETMAQDSWNTQSSGNAYPADHQGSPVPPPQYGTPPTYPPPPPMGTGATPVYVAYATPLGPHSQVMQCPHCHQHISTQVEYHEGVLTWLLAFLLFFFLCWICCFIPFCVDDCKDVCHKCPHCHHIIGEYKRI</sequence>
<evidence type="ECO:0000256" key="8">
    <source>
        <dbReference type="SAM" id="MobiDB-lite"/>
    </source>
</evidence>
<evidence type="ECO:0000256" key="2">
    <source>
        <dbReference type="ARBA" id="ARBA00004481"/>
    </source>
</evidence>
<dbReference type="AlphaFoldDB" id="A0A914R025"/>
<dbReference type="InterPro" id="IPR037519">
    <property type="entry name" value="LITAF_fam"/>
</dbReference>
<evidence type="ECO:0000259" key="10">
    <source>
        <dbReference type="PROSITE" id="PS51837"/>
    </source>
</evidence>
<evidence type="ECO:0000256" key="7">
    <source>
        <dbReference type="ARBA" id="ARBA00023136"/>
    </source>
</evidence>
<evidence type="ECO:0000256" key="5">
    <source>
        <dbReference type="ARBA" id="ARBA00022723"/>
    </source>
</evidence>
<dbReference type="GO" id="GO:0008270">
    <property type="term" value="F:zinc ion binding"/>
    <property type="evidence" value="ECO:0007669"/>
    <property type="project" value="TreeGrafter"/>
</dbReference>
<dbReference type="WBParaSite" id="PDA_v2.g9554.t1">
    <property type="protein sequence ID" value="PDA_v2.g9554.t1"/>
    <property type="gene ID" value="PDA_v2.g9554"/>
</dbReference>
<feature type="domain" description="LITAF" evidence="10">
    <location>
        <begin position="50"/>
        <end position="133"/>
    </location>
</feature>
<feature type="compositionally biased region" description="Pro residues" evidence="8">
    <location>
        <begin position="28"/>
        <end position="46"/>
    </location>
</feature>
<keyword evidence="5" id="KW-0479">Metal-binding</keyword>
<evidence type="ECO:0000256" key="3">
    <source>
        <dbReference type="ARBA" id="ARBA00004630"/>
    </source>
</evidence>
<dbReference type="PANTHER" id="PTHR23292">
    <property type="entry name" value="LIPOPOLYSACCHARIDE-INDUCED TUMOR NECROSIS FACTOR-ALPHA FACTOR"/>
    <property type="match status" value="1"/>
</dbReference>
<evidence type="ECO:0000313" key="11">
    <source>
        <dbReference type="Proteomes" id="UP000887578"/>
    </source>
</evidence>
<evidence type="ECO:0000256" key="9">
    <source>
        <dbReference type="SAM" id="Phobius"/>
    </source>
</evidence>
<organism evidence="11 12">
    <name type="scientific">Panagrolaimus davidi</name>
    <dbReference type="NCBI Taxonomy" id="227884"/>
    <lineage>
        <taxon>Eukaryota</taxon>
        <taxon>Metazoa</taxon>
        <taxon>Ecdysozoa</taxon>
        <taxon>Nematoda</taxon>
        <taxon>Chromadorea</taxon>
        <taxon>Rhabditida</taxon>
        <taxon>Tylenchina</taxon>
        <taxon>Panagrolaimomorpha</taxon>
        <taxon>Panagrolaimoidea</taxon>
        <taxon>Panagrolaimidae</taxon>
        <taxon>Panagrolaimus</taxon>
    </lineage>
</organism>
<evidence type="ECO:0000256" key="6">
    <source>
        <dbReference type="ARBA" id="ARBA00022833"/>
    </source>
</evidence>